<organism evidence="3 4">
    <name type="scientific">Brochothrix thermosphacta</name>
    <name type="common">Microbacterium thermosphactum</name>
    <dbReference type="NCBI Taxonomy" id="2756"/>
    <lineage>
        <taxon>Bacteria</taxon>
        <taxon>Bacillati</taxon>
        <taxon>Bacillota</taxon>
        <taxon>Bacilli</taxon>
        <taxon>Bacillales</taxon>
        <taxon>Listeriaceae</taxon>
        <taxon>Brochothrix</taxon>
    </lineage>
</organism>
<dbReference type="PRINTS" id="PR00080">
    <property type="entry name" value="SDRFAMILY"/>
</dbReference>
<evidence type="ECO:0000256" key="1">
    <source>
        <dbReference type="ARBA" id="ARBA00006484"/>
    </source>
</evidence>
<dbReference type="GO" id="GO:0008206">
    <property type="term" value="P:bile acid metabolic process"/>
    <property type="evidence" value="ECO:0007669"/>
    <property type="project" value="UniProtKB-ARBA"/>
</dbReference>
<accession>A0A2X0QAS7</accession>
<dbReference type="NCBIfam" id="NF005559">
    <property type="entry name" value="PRK07231.1"/>
    <property type="match status" value="1"/>
</dbReference>
<comment type="similarity">
    <text evidence="1">Belongs to the short-chain dehydrogenases/reductases (SDR) family.</text>
</comment>
<dbReference type="InterPro" id="IPR002347">
    <property type="entry name" value="SDR_fam"/>
</dbReference>
<dbReference type="InterPro" id="IPR051122">
    <property type="entry name" value="SDR_DHRS6-like"/>
</dbReference>
<proteinExistence type="inferred from homology"/>
<dbReference type="PRINTS" id="PR00081">
    <property type="entry name" value="GDHRDH"/>
</dbReference>
<dbReference type="SUPFAM" id="SSF51735">
    <property type="entry name" value="NAD(P)-binding Rossmann-fold domains"/>
    <property type="match status" value="1"/>
</dbReference>
<dbReference type="FunFam" id="3.40.50.720:FF:000084">
    <property type="entry name" value="Short-chain dehydrogenase reductase"/>
    <property type="match status" value="1"/>
</dbReference>
<evidence type="ECO:0000256" key="2">
    <source>
        <dbReference type="ARBA" id="ARBA00023002"/>
    </source>
</evidence>
<dbReference type="PANTHER" id="PTHR43477">
    <property type="entry name" value="DIHYDROANTICAPSIN 7-DEHYDROGENASE"/>
    <property type="match status" value="1"/>
</dbReference>
<keyword evidence="2 3" id="KW-0560">Oxidoreductase</keyword>
<evidence type="ECO:0000313" key="3">
    <source>
        <dbReference type="EMBL" id="SPP25490.1"/>
    </source>
</evidence>
<gene>
    <name evidence="3" type="ORF">BTBSAS_10006</name>
</gene>
<dbReference type="PANTHER" id="PTHR43477:SF1">
    <property type="entry name" value="DIHYDROANTICAPSIN 7-DEHYDROGENASE"/>
    <property type="match status" value="1"/>
</dbReference>
<reference evidence="4" key="1">
    <citation type="submission" date="2018-04" db="EMBL/GenBank/DDBJ databases">
        <authorList>
            <person name="Illikoud N."/>
        </authorList>
    </citation>
    <scope>NUCLEOTIDE SEQUENCE [LARGE SCALE GENOMIC DNA]</scope>
</reference>
<name>A0A2X0QAS7_BROTH</name>
<dbReference type="Gene3D" id="3.40.50.720">
    <property type="entry name" value="NAD(P)-binding Rossmann-like Domain"/>
    <property type="match status" value="1"/>
</dbReference>
<dbReference type="Proteomes" id="UP000270190">
    <property type="component" value="Unassembled WGS sequence"/>
</dbReference>
<dbReference type="InterPro" id="IPR020904">
    <property type="entry name" value="Sc_DH/Rdtase_CS"/>
</dbReference>
<sequence length="250" mass="26687">MTGVLKMERLKNKVAIITGGASGMGAAMAQLFSDEGAIVIAADINTTNFKTIEEIHNVHAMKLDVSSDESWKEVANKTLSEYGRIDILINNAGISSQKSSADITEQDWTLMHKINAFGPFLGMRNIAEKMKLENKGAIVNISSYTAIIGSGFNQYSASKGSVRAISRAAAVEFASSHIRVNTIFPGTIETPMTANLGQYKEAMEQLVNATPLKRLGTASEVANAALFLASDEASYITGAELVIDGGYSAQ</sequence>
<dbReference type="InterPro" id="IPR036291">
    <property type="entry name" value="NAD(P)-bd_dom_sf"/>
</dbReference>
<dbReference type="Pfam" id="PF13561">
    <property type="entry name" value="adh_short_C2"/>
    <property type="match status" value="1"/>
</dbReference>
<evidence type="ECO:0000313" key="4">
    <source>
        <dbReference type="Proteomes" id="UP000270190"/>
    </source>
</evidence>
<dbReference type="GO" id="GO:0016491">
    <property type="term" value="F:oxidoreductase activity"/>
    <property type="evidence" value="ECO:0007669"/>
    <property type="project" value="UniProtKB-KW"/>
</dbReference>
<dbReference type="AlphaFoldDB" id="A0A2X0QAS7"/>
<dbReference type="PROSITE" id="PS00061">
    <property type="entry name" value="ADH_SHORT"/>
    <property type="match status" value="1"/>
</dbReference>
<dbReference type="EC" id="1.-.-.-" evidence="3"/>
<protein>
    <submittedName>
        <fullName evidence="3">Putative oxidoreductase</fullName>
        <ecNumber evidence="3">1.-.-.-</ecNumber>
    </submittedName>
</protein>
<dbReference type="EMBL" id="OUNC01000001">
    <property type="protein sequence ID" value="SPP25490.1"/>
    <property type="molecule type" value="Genomic_DNA"/>
</dbReference>